<dbReference type="InterPro" id="IPR057736">
    <property type="entry name" value="SAF_PseI/NeuA/NeuB"/>
</dbReference>
<dbReference type="Proteomes" id="UP000317496">
    <property type="component" value="Chromosome"/>
</dbReference>
<protein>
    <submittedName>
        <fullName evidence="2">N-acylneuraminate-9-phosphate synthase</fullName>
    </submittedName>
</protein>
<dbReference type="PANTHER" id="PTHR42966">
    <property type="entry name" value="N-ACETYLNEURAMINATE SYNTHASE"/>
    <property type="match status" value="1"/>
</dbReference>
<dbReference type="SMART" id="SM00858">
    <property type="entry name" value="SAF"/>
    <property type="match status" value="1"/>
</dbReference>
<name>A0A516GXP7_9PROT</name>
<dbReference type="Pfam" id="PF03102">
    <property type="entry name" value="NeuB"/>
    <property type="match status" value="1"/>
</dbReference>
<dbReference type="SUPFAM" id="SSF51569">
    <property type="entry name" value="Aldolase"/>
    <property type="match status" value="1"/>
</dbReference>
<evidence type="ECO:0000259" key="1">
    <source>
        <dbReference type="PROSITE" id="PS50844"/>
    </source>
</evidence>
<dbReference type="InterPro" id="IPR036732">
    <property type="entry name" value="AFP_Neu5c_C_sf"/>
</dbReference>
<dbReference type="InterPro" id="IPR051690">
    <property type="entry name" value="PseI-like"/>
</dbReference>
<dbReference type="SUPFAM" id="SSF51269">
    <property type="entry name" value="AFP III-like domain"/>
    <property type="match status" value="1"/>
</dbReference>
<dbReference type="CDD" id="cd11615">
    <property type="entry name" value="SAF_NeuB_like"/>
    <property type="match status" value="1"/>
</dbReference>
<gene>
    <name evidence="2" type="ORF">FNB15_03040</name>
</gene>
<dbReference type="PANTHER" id="PTHR42966:SF1">
    <property type="entry name" value="SIALIC ACID SYNTHASE"/>
    <property type="match status" value="1"/>
</dbReference>
<dbReference type="Pfam" id="PF08666">
    <property type="entry name" value="SAF"/>
    <property type="match status" value="1"/>
</dbReference>
<dbReference type="InterPro" id="IPR006190">
    <property type="entry name" value="SAF_AFP_Neu5Ac"/>
</dbReference>
<keyword evidence="3" id="KW-1185">Reference proteome</keyword>
<organism evidence="2 3">
    <name type="scientific">Ferrovibrio terrae</name>
    <dbReference type="NCBI Taxonomy" id="2594003"/>
    <lineage>
        <taxon>Bacteria</taxon>
        <taxon>Pseudomonadati</taxon>
        <taxon>Pseudomonadota</taxon>
        <taxon>Alphaproteobacteria</taxon>
        <taxon>Rhodospirillales</taxon>
        <taxon>Rhodospirillaceae</taxon>
        <taxon>Ferrovibrio</taxon>
    </lineage>
</organism>
<dbReference type="KEGG" id="fer:FNB15_03040"/>
<dbReference type="Gene3D" id="3.20.20.70">
    <property type="entry name" value="Aldolase class I"/>
    <property type="match status" value="1"/>
</dbReference>
<dbReference type="RefSeq" id="WP_144067295.1">
    <property type="nucleotide sequence ID" value="NZ_CP041636.1"/>
</dbReference>
<dbReference type="InterPro" id="IPR013974">
    <property type="entry name" value="SAF"/>
</dbReference>
<proteinExistence type="predicted"/>
<evidence type="ECO:0000313" key="2">
    <source>
        <dbReference type="EMBL" id="QDO96314.1"/>
    </source>
</evidence>
<reference evidence="2 3" key="1">
    <citation type="submission" date="2019-07" db="EMBL/GenBank/DDBJ databases">
        <title>Genome sequencing for Ferrovibrio sp. K5.</title>
        <authorList>
            <person name="Park S.-J."/>
        </authorList>
    </citation>
    <scope>NUCLEOTIDE SEQUENCE [LARGE SCALE GENOMIC DNA]</scope>
    <source>
        <strain evidence="2 3">K5</strain>
    </source>
</reference>
<accession>A0A516GXP7</accession>
<dbReference type="GO" id="GO:0016051">
    <property type="term" value="P:carbohydrate biosynthetic process"/>
    <property type="evidence" value="ECO:0007669"/>
    <property type="project" value="InterPro"/>
</dbReference>
<dbReference type="InterPro" id="IPR013785">
    <property type="entry name" value="Aldolase_TIM"/>
</dbReference>
<dbReference type="OrthoDB" id="9781701at2"/>
<evidence type="ECO:0000313" key="3">
    <source>
        <dbReference type="Proteomes" id="UP000317496"/>
    </source>
</evidence>
<dbReference type="GO" id="GO:0047444">
    <property type="term" value="F:N-acylneuraminate-9-phosphate synthase activity"/>
    <property type="evidence" value="ECO:0007669"/>
    <property type="project" value="TreeGrafter"/>
</dbReference>
<dbReference type="AlphaFoldDB" id="A0A516GXP7"/>
<dbReference type="EMBL" id="CP041636">
    <property type="protein sequence ID" value="QDO96314.1"/>
    <property type="molecule type" value="Genomic_DNA"/>
</dbReference>
<dbReference type="InterPro" id="IPR013132">
    <property type="entry name" value="PseI/NeuA/B-like_N"/>
</dbReference>
<feature type="domain" description="AFP-like" evidence="1">
    <location>
        <begin position="283"/>
        <end position="340"/>
    </location>
</feature>
<dbReference type="Gene3D" id="3.90.1210.10">
    <property type="entry name" value="Antifreeze-like/N-acetylneuraminic acid synthase C-terminal domain"/>
    <property type="match status" value="1"/>
</dbReference>
<dbReference type="PROSITE" id="PS50844">
    <property type="entry name" value="AFP_LIKE"/>
    <property type="match status" value="1"/>
</dbReference>
<sequence length="340" mass="37365">MIASQFKIDSRQVGGDAPCFVIAEAGVAHFGNYEKALQLIDLAAEAKADAVKFQIFNPEAMISKASQEWRDRLSPRALKWEDFRRLRDYCDEKGIIFFSTAHDEPSLEYLAGLNPAVFKIGSGELRNWGYLRKIASYGKPVIFSTGMHTMEDVEASLRVMTQTGNSEIAVLHCVTQYPTPPEFVNLKVLDLYRETLGGVIGYSDHTAGFHIPLAAVARGAKIIEKHISIDFNVPNAQDWKVSCGPHDLADFITQLRAVEAALGAARKTVTPGEQASIEWARKSLVAARPIRAGETITPEMLAAKRPGTGIAPDQVETVIGKVASRDIDEDAVLQWVDLRA</sequence>